<proteinExistence type="predicted"/>
<dbReference type="Proteomes" id="UP001205185">
    <property type="component" value="Unassembled WGS sequence"/>
</dbReference>
<name>A0ABT1IFS8_9PSEU</name>
<evidence type="ECO:0000313" key="1">
    <source>
        <dbReference type="EMBL" id="MCP2271429.1"/>
    </source>
</evidence>
<protein>
    <recommendedName>
        <fullName evidence="3">Class 3 adenylate cyclase</fullName>
    </recommendedName>
</protein>
<dbReference type="InterPro" id="IPR029787">
    <property type="entry name" value="Nucleotide_cyclase"/>
</dbReference>
<organism evidence="1 2">
    <name type="scientific">Actinokineospora diospyrosa</name>
    <dbReference type="NCBI Taxonomy" id="103728"/>
    <lineage>
        <taxon>Bacteria</taxon>
        <taxon>Bacillati</taxon>
        <taxon>Actinomycetota</taxon>
        <taxon>Actinomycetes</taxon>
        <taxon>Pseudonocardiales</taxon>
        <taxon>Pseudonocardiaceae</taxon>
        <taxon>Actinokineospora</taxon>
    </lineage>
</organism>
<comment type="caution">
    <text evidence="1">The sequence shown here is derived from an EMBL/GenBank/DDBJ whole genome shotgun (WGS) entry which is preliminary data.</text>
</comment>
<evidence type="ECO:0008006" key="3">
    <source>
        <dbReference type="Google" id="ProtNLM"/>
    </source>
</evidence>
<accession>A0ABT1IFS8</accession>
<dbReference type="EMBL" id="JAMTCO010000009">
    <property type="protein sequence ID" value="MCP2271429.1"/>
    <property type="molecule type" value="Genomic_DNA"/>
</dbReference>
<reference evidence="1 2" key="1">
    <citation type="submission" date="2022-06" db="EMBL/GenBank/DDBJ databases">
        <title>Genomic Encyclopedia of Archaeal and Bacterial Type Strains, Phase II (KMG-II): from individual species to whole genera.</title>
        <authorList>
            <person name="Goeker M."/>
        </authorList>
    </citation>
    <scope>NUCLEOTIDE SEQUENCE [LARGE SCALE GENOMIC DNA]</scope>
    <source>
        <strain evidence="1 2">DSM 44255</strain>
    </source>
</reference>
<gene>
    <name evidence="1" type="ORF">LV75_003943</name>
</gene>
<dbReference type="SUPFAM" id="SSF55073">
    <property type="entry name" value="Nucleotide cyclase"/>
    <property type="match status" value="1"/>
</dbReference>
<sequence length="195" mass="21499">MVIEEWVRARRSSPRHRSIVVLDMVGSSRWDDPGQLRARAALQSVVRGAFRRAGIPWWRLVVADRGDGMLILVPPSVSKVDLLDPLVPALSSRLGEYNAGARTRIRLRVAIHAGEVLRADTGWIGTDVNLACRLVDGEPLYAELARSSSDLVLVVSERIHDAVVRHGYRGIDPSAYVPVRIVVKESDVRASLLVA</sequence>
<evidence type="ECO:0000313" key="2">
    <source>
        <dbReference type="Proteomes" id="UP001205185"/>
    </source>
</evidence>
<dbReference type="RefSeq" id="WP_253888372.1">
    <property type="nucleotide sequence ID" value="NZ_BAAAVB010000005.1"/>
</dbReference>
<keyword evidence="2" id="KW-1185">Reference proteome</keyword>
<dbReference type="Gene3D" id="3.30.70.1230">
    <property type="entry name" value="Nucleotide cyclase"/>
    <property type="match status" value="1"/>
</dbReference>